<dbReference type="Pfam" id="PF07690">
    <property type="entry name" value="MFS_1"/>
    <property type="match status" value="1"/>
</dbReference>
<evidence type="ECO:0000256" key="1">
    <source>
        <dbReference type="ARBA" id="ARBA00004651"/>
    </source>
</evidence>
<dbReference type="GO" id="GO:1990961">
    <property type="term" value="P:xenobiotic detoxification by transmembrane export across the plasma membrane"/>
    <property type="evidence" value="ECO:0007669"/>
    <property type="project" value="InterPro"/>
</dbReference>
<feature type="transmembrane region" description="Helical" evidence="8">
    <location>
        <begin position="245"/>
        <end position="263"/>
    </location>
</feature>
<feature type="transmembrane region" description="Helical" evidence="8">
    <location>
        <begin position="275"/>
        <end position="295"/>
    </location>
</feature>
<dbReference type="GO" id="GO:0005886">
    <property type="term" value="C:plasma membrane"/>
    <property type="evidence" value="ECO:0007669"/>
    <property type="project" value="UniProtKB-SubCell"/>
</dbReference>
<dbReference type="PROSITE" id="PS50850">
    <property type="entry name" value="MFS"/>
    <property type="match status" value="1"/>
</dbReference>
<dbReference type="InterPro" id="IPR020846">
    <property type="entry name" value="MFS_dom"/>
</dbReference>
<evidence type="ECO:0000256" key="6">
    <source>
        <dbReference type="ARBA" id="ARBA00022989"/>
    </source>
</evidence>
<dbReference type="SUPFAM" id="SSF103473">
    <property type="entry name" value="MFS general substrate transporter"/>
    <property type="match status" value="1"/>
</dbReference>
<feature type="transmembrane region" description="Helical" evidence="8">
    <location>
        <begin position="166"/>
        <end position="184"/>
    </location>
</feature>
<dbReference type="PANTHER" id="PTHR43124:SF3">
    <property type="entry name" value="CHLORAMPHENICOL EFFLUX PUMP RV0191"/>
    <property type="match status" value="1"/>
</dbReference>
<keyword evidence="4" id="KW-1003">Cell membrane</keyword>
<feature type="transmembrane region" description="Helical" evidence="8">
    <location>
        <begin position="48"/>
        <end position="65"/>
    </location>
</feature>
<accession>A0A1B8P590</accession>
<dbReference type="Proteomes" id="UP000092504">
    <property type="component" value="Unassembled WGS sequence"/>
</dbReference>
<feature type="transmembrane region" description="Helical" evidence="8">
    <location>
        <begin position="77"/>
        <end position="95"/>
    </location>
</feature>
<keyword evidence="3 8" id="KW-0813">Transport</keyword>
<keyword evidence="6 8" id="KW-1133">Transmembrane helix</keyword>
<keyword evidence="5 8" id="KW-0812">Transmembrane</keyword>
<evidence type="ECO:0000256" key="4">
    <source>
        <dbReference type="ARBA" id="ARBA00022475"/>
    </source>
</evidence>
<dbReference type="NCBIfam" id="TIGR00710">
    <property type="entry name" value="efflux_Bcr_CflA"/>
    <property type="match status" value="1"/>
</dbReference>
<feature type="transmembrane region" description="Helical" evidence="8">
    <location>
        <begin position="101"/>
        <end position="122"/>
    </location>
</feature>
<evidence type="ECO:0000256" key="2">
    <source>
        <dbReference type="ARBA" id="ARBA00006236"/>
    </source>
</evidence>
<organism evidence="10 11">
    <name type="scientific">Halomonas elongata</name>
    <dbReference type="NCBI Taxonomy" id="2746"/>
    <lineage>
        <taxon>Bacteria</taxon>
        <taxon>Pseudomonadati</taxon>
        <taxon>Pseudomonadota</taxon>
        <taxon>Gammaproteobacteria</taxon>
        <taxon>Oceanospirillales</taxon>
        <taxon>Halomonadaceae</taxon>
        <taxon>Halomonas</taxon>
    </lineage>
</organism>
<dbReference type="InterPro" id="IPR050189">
    <property type="entry name" value="MFS_Efflux_Transporters"/>
</dbReference>
<evidence type="ECO:0000313" key="11">
    <source>
        <dbReference type="Proteomes" id="UP000092504"/>
    </source>
</evidence>
<evidence type="ECO:0000259" key="9">
    <source>
        <dbReference type="PROSITE" id="PS50850"/>
    </source>
</evidence>
<gene>
    <name evidence="10" type="primary">emrD</name>
    <name evidence="10" type="ORF">A8U91_01764</name>
</gene>
<dbReference type="GO" id="GO:0042910">
    <property type="term" value="F:xenobiotic transmembrane transporter activity"/>
    <property type="evidence" value="ECO:0007669"/>
    <property type="project" value="InterPro"/>
</dbReference>
<name>A0A1B8P590_HALEL</name>
<comment type="caution">
    <text evidence="8">Lacks conserved residue(s) required for the propagation of feature annotation.</text>
</comment>
<evidence type="ECO:0000256" key="5">
    <source>
        <dbReference type="ARBA" id="ARBA00022692"/>
    </source>
</evidence>
<protein>
    <recommendedName>
        <fullName evidence="8">Bcr/CflA family efflux transporter</fullName>
    </recommendedName>
</protein>
<dbReference type="AlphaFoldDB" id="A0A1B8P590"/>
<evidence type="ECO:0000256" key="8">
    <source>
        <dbReference type="RuleBase" id="RU365088"/>
    </source>
</evidence>
<comment type="similarity">
    <text evidence="2 8">Belongs to the major facilitator superfamily. Bcr/CmlA family.</text>
</comment>
<feature type="transmembrane region" description="Helical" evidence="8">
    <location>
        <begin position="341"/>
        <end position="363"/>
    </location>
</feature>
<evidence type="ECO:0000256" key="7">
    <source>
        <dbReference type="ARBA" id="ARBA00023136"/>
    </source>
</evidence>
<dbReference type="InterPro" id="IPR011701">
    <property type="entry name" value="MFS"/>
</dbReference>
<dbReference type="EMBL" id="MAJD01000001">
    <property type="protein sequence ID" value="OBX37400.1"/>
    <property type="molecule type" value="Genomic_DNA"/>
</dbReference>
<feature type="transmembrane region" description="Helical" evidence="8">
    <location>
        <begin position="307"/>
        <end position="329"/>
    </location>
</feature>
<dbReference type="PANTHER" id="PTHR43124">
    <property type="entry name" value="PURINE EFFLUX PUMP PBUE"/>
    <property type="match status" value="1"/>
</dbReference>
<keyword evidence="8" id="KW-0997">Cell inner membrane</keyword>
<feature type="transmembrane region" description="Helical" evidence="8">
    <location>
        <begin position="375"/>
        <end position="392"/>
    </location>
</feature>
<comment type="subcellular location">
    <subcellularLocation>
        <location evidence="8">Cell inner membrane</location>
        <topology evidence="8">Multi-pass membrane protein</topology>
    </subcellularLocation>
    <subcellularLocation>
        <location evidence="1">Cell membrane</location>
        <topology evidence="1">Multi-pass membrane protein</topology>
    </subcellularLocation>
</comment>
<dbReference type="InterPro" id="IPR004812">
    <property type="entry name" value="Efflux_drug-R_Bcr/CmlA"/>
</dbReference>
<dbReference type="CDD" id="cd17320">
    <property type="entry name" value="MFS_MdfA_MDR_like"/>
    <property type="match status" value="1"/>
</dbReference>
<evidence type="ECO:0000256" key="3">
    <source>
        <dbReference type="ARBA" id="ARBA00022448"/>
    </source>
</evidence>
<keyword evidence="7 8" id="KW-0472">Membrane</keyword>
<sequence>MSRLSRSSPAVWLLAALVTLPQIGETIYTPALTDLARDLAISQGQAQSTLSIFFIAFAIGVLSWGRLCDRWGRRPTLLLALGVYLAGSLLCLSATTIEPLLAGRAIQAFGAAACSVVIQAICREAFAGQTRMRVFATIGMIIPVSTAMGPFIGGGIAALWGWRATFGALCLLGLGLLTACWRELPETSSTPGAPPLLPLMGRMLCDPFVLGMATLIGVANGIVFAYHAEAPFLLIDHWGLNSATYGALGMGVVGGSITGGALLRRLNHRHWTSHACIALGLSTMLSAILGLWATAPLTGQAGYRPGLMLFLGCASLLFAGYTITCSTCLHQALADYQEALGSAGALLGLTYYVIVAAITQGMALLHDGSPDTLPRYALALLMLAGLAYLRLVKPRLCRS</sequence>
<comment type="caution">
    <text evidence="10">The sequence shown here is derived from an EMBL/GenBank/DDBJ whole genome shotgun (WGS) entry which is preliminary data.</text>
</comment>
<dbReference type="InterPro" id="IPR036259">
    <property type="entry name" value="MFS_trans_sf"/>
</dbReference>
<dbReference type="Gene3D" id="1.20.1720.10">
    <property type="entry name" value="Multidrug resistance protein D"/>
    <property type="match status" value="1"/>
</dbReference>
<dbReference type="PRINTS" id="PR01036">
    <property type="entry name" value="TCRTETB"/>
</dbReference>
<proteinExistence type="inferred from homology"/>
<evidence type="ECO:0000313" key="10">
    <source>
        <dbReference type="EMBL" id="OBX37400.1"/>
    </source>
</evidence>
<feature type="transmembrane region" description="Helical" evidence="8">
    <location>
        <begin position="204"/>
        <end position="225"/>
    </location>
</feature>
<reference evidence="10 11" key="1">
    <citation type="submission" date="2016-06" db="EMBL/GenBank/DDBJ databases">
        <title>Genome sequence of halotolerant plant growth promoting strain of Halomonas elongata HEK1 isolated from salterns of Rann of Kutch, Gujarat, India.</title>
        <authorList>
            <person name="Gaba S."/>
            <person name="Singh R.N."/>
            <person name="Abrol S."/>
            <person name="Kaushik R."/>
            <person name="Saxena A.K."/>
        </authorList>
    </citation>
    <scope>NUCLEOTIDE SEQUENCE [LARGE SCALE GENOMIC DNA]</scope>
    <source>
        <strain evidence="10 11">HEK1</strain>
    </source>
</reference>
<feature type="domain" description="Major facilitator superfamily (MFS) profile" evidence="9">
    <location>
        <begin position="10"/>
        <end position="399"/>
    </location>
</feature>
<feature type="transmembrane region" description="Helical" evidence="8">
    <location>
        <begin position="134"/>
        <end position="160"/>
    </location>
</feature>